<evidence type="ECO:0000313" key="1">
    <source>
        <dbReference type="EMBL" id="HIT98500.1"/>
    </source>
</evidence>
<dbReference type="GO" id="GO:0016491">
    <property type="term" value="F:oxidoreductase activity"/>
    <property type="evidence" value="ECO:0007669"/>
    <property type="project" value="InterPro"/>
</dbReference>
<dbReference type="AlphaFoldDB" id="A0A9D1HA83"/>
<organism evidence="1 2">
    <name type="scientific">Candidatus Merdimorpha stercoravium</name>
    <dbReference type="NCBI Taxonomy" id="2840863"/>
    <lineage>
        <taxon>Bacteria</taxon>
        <taxon>Pseudomonadati</taxon>
        <taxon>Bacteroidota</taxon>
        <taxon>Flavobacteriia</taxon>
        <taxon>Flavobacteriales</taxon>
        <taxon>Candidatus Merdimorpha</taxon>
    </lineage>
</organism>
<dbReference type="Proteomes" id="UP000824161">
    <property type="component" value="Unassembled WGS sequence"/>
</dbReference>
<accession>A0A9D1HA83</accession>
<protein>
    <submittedName>
        <fullName evidence="1">Acyl-CoA reductase</fullName>
    </submittedName>
</protein>
<reference evidence="1" key="2">
    <citation type="journal article" date="2021" name="PeerJ">
        <title>Extensive microbial diversity within the chicken gut microbiome revealed by metagenomics and culture.</title>
        <authorList>
            <person name="Gilroy R."/>
            <person name="Ravi A."/>
            <person name="Getino M."/>
            <person name="Pursley I."/>
            <person name="Horton D.L."/>
            <person name="Alikhan N.F."/>
            <person name="Baker D."/>
            <person name="Gharbi K."/>
            <person name="Hall N."/>
            <person name="Watson M."/>
            <person name="Adriaenssens E.M."/>
            <person name="Foster-Nyarko E."/>
            <person name="Jarju S."/>
            <person name="Secka A."/>
            <person name="Antonio M."/>
            <person name="Oren A."/>
            <person name="Chaudhuri R.R."/>
            <person name="La Ragione R."/>
            <person name="Hildebrand F."/>
            <person name="Pallen M.J."/>
        </authorList>
    </citation>
    <scope>NUCLEOTIDE SEQUENCE</scope>
    <source>
        <strain evidence="1">1383</strain>
    </source>
</reference>
<sequence>MTRPHEERKKALEALCRLGEMFRRGEDDPRWRVALQKAGADNPWFTPENICFAARQWGELLREPALTQWVDRYPLPDASKNVLLVLAGNIPMVGLHDILCTYVSGHRAVIKPSRDDTALITAATQCLQEAEPSLAGRLTLAPGLVREGIDAVIATGNDDTQRYFRYYFRQVPALLRHARYSVGIVAEDTSQQELEQLADDMLLYFGLGCRNVTQVLVPEGFDLSRLGRALGKYAGIADHPKYRNNYDYRRAMYALSEQNAGVYDTGFLLLVPSDTPAAPIGTAGYRRYGTLAQAEDYLRSLGEALQCVVGPGHLPFGSAQRPALDQYADGEDTMEFLRFARR</sequence>
<comment type="caution">
    <text evidence="1">The sequence shown here is derived from an EMBL/GenBank/DDBJ whole genome shotgun (WGS) entry which is preliminary data.</text>
</comment>
<dbReference type="SUPFAM" id="SSF53720">
    <property type="entry name" value="ALDH-like"/>
    <property type="match status" value="1"/>
</dbReference>
<gene>
    <name evidence="1" type="ORF">IAC44_06660</name>
</gene>
<reference evidence="1" key="1">
    <citation type="submission" date="2020-10" db="EMBL/GenBank/DDBJ databases">
        <authorList>
            <person name="Gilroy R."/>
        </authorList>
    </citation>
    <scope>NUCLEOTIDE SEQUENCE</scope>
    <source>
        <strain evidence="1">1383</strain>
    </source>
</reference>
<dbReference type="EMBL" id="DVLY01000167">
    <property type="protein sequence ID" value="HIT98500.1"/>
    <property type="molecule type" value="Genomic_DNA"/>
</dbReference>
<dbReference type="InterPro" id="IPR016161">
    <property type="entry name" value="Ald_DH/histidinol_DH"/>
</dbReference>
<evidence type="ECO:0000313" key="2">
    <source>
        <dbReference type="Proteomes" id="UP000824161"/>
    </source>
</evidence>
<name>A0A9D1HA83_9FLAO</name>
<proteinExistence type="predicted"/>